<dbReference type="EMBL" id="JAHXZJ010001492">
    <property type="protein sequence ID" value="KAH0552399.1"/>
    <property type="molecule type" value="Genomic_DNA"/>
</dbReference>
<accession>A0AAV7IKH6</accession>
<name>A0AAV7IKH6_COTGL</name>
<gene>
    <name evidence="2" type="ORF">KQX54_009524</name>
</gene>
<dbReference type="AlphaFoldDB" id="A0AAV7IKH6"/>
<comment type="caution">
    <text evidence="2">The sequence shown here is derived from an EMBL/GenBank/DDBJ whole genome shotgun (WGS) entry which is preliminary data.</text>
</comment>
<evidence type="ECO:0000313" key="2">
    <source>
        <dbReference type="EMBL" id="KAH0552399.1"/>
    </source>
</evidence>
<organism evidence="2 3">
    <name type="scientific">Cotesia glomerata</name>
    <name type="common">Lepidopteran parasitic wasp</name>
    <name type="synonym">Apanteles glomeratus</name>
    <dbReference type="NCBI Taxonomy" id="32391"/>
    <lineage>
        <taxon>Eukaryota</taxon>
        <taxon>Metazoa</taxon>
        <taxon>Ecdysozoa</taxon>
        <taxon>Arthropoda</taxon>
        <taxon>Hexapoda</taxon>
        <taxon>Insecta</taxon>
        <taxon>Pterygota</taxon>
        <taxon>Neoptera</taxon>
        <taxon>Endopterygota</taxon>
        <taxon>Hymenoptera</taxon>
        <taxon>Apocrita</taxon>
        <taxon>Ichneumonoidea</taxon>
        <taxon>Braconidae</taxon>
        <taxon>Microgastrinae</taxon>
        <taxon>Cotesia</taxon>
    </lineage>
</organism>
<sequence length="290" mass="33259">MGDSNTPRDKYKKQYPSSECQLFSSIPHYSTFHPKMNPEENNERLPQVGDSMDYGGYSFICFTRTEVVSKFHCELKDFCGCPALLWVWASSQTSPLGLHANHPEEDDLNSGVRRLPVINGHARNGLGSSQRIPARQSSRPVVNSWMNKNPKRPRSASTRIQSPRTLIEMAVMLNNYPQSRTKFIKNLANVWCQHKLPHRNNNEILMLSWALPLVPENFRRKAFQIITETSFEIENEHLEVAIFVRHVEQLDNFLQLGGQIRVSNITENFTAQLIRQCGVKPSSVVKLLRK</sequence>
<protein>
    <submittedName>
        <fullName evidence="2">Uncharacterized protein</fullName>
    </submittedName>
</protein>
<evidence type="ECO:0000256" key="1">
    <source>
        <dbReference type="SAM" id="MobiDB-lite"/>
    </source>
</evidence>
<keyword evidence="3" id="KW-1185">Reference proteome</keyword>
<feature type="region of interest" description="Disordered" evidence="1">
    <location>
        <begin position="125"/>
        <end position="160"/>
    </location>
</feature>
<evidence type="ECO:0000313" key="3">
    <source>
        <dbReference type="Proteomes" id="UP000826195"/>
    </source>
</evidence>
<proteinExistence type="predicted"/>
<dbReference type="Proteomes" id="UP000826195">
    <property type="component" value="Unassembled WGS sequence"/>
</dbReference>
<reference evidence="2 3" key="1">
    <citation type="journal article" date="2021" name="J. Hered.">
        <title>A chromosome-level genome assembly of the parasitoid wasp, Cotesia glomerata (Hymenoptera: Braconidae).</title>
        <authorList>
            <person name="Pinto B.J."/>
            <person name="Weis J.J."/>
            <person name="Gamble T."/>
            <person name="Ode P.J."/>
            <person name="Paul R."/>
            <person name="Zaspel J.M."/>
        </authorList>
    </citation>
    <scope>NUCLEOTIDE SEQUENCE [LARGE SCALE GENOMIC DNA]</scope>
    <source>
        <strain evidence="2">CgM1</strain>
    </source>
</reference>
<feature type="compositionally biased region" description="Polar residues" evidence="1">
    <location>
        <begin position="126"/>
        <end position="147"/>
    </location>
</feature>